<comment type="caution">
    <text evidence="1">The sequence shown here is derived from an EMBL/GenBank/DDBJ whole genome shotgun (WGS) entry which is preliminary data.</text>
</comment>
<sequence>MNYRVRLDLDPSKNFPTRIERSENKDGKIEGYNSYKYTVKYDGSFNLSALLYNDELLPGLLSYDVSVRAVITYFKEKENKPLVVHLESNTTHTYYFNPDTISEPGDVIFTEFIVSGKALDTPELEKVLNNITRHSGFSITQLNATDGSLSKKLLGENDIMFDLTHRPNASYISELANVNVNVSRYGTIDGLYQEVRHSSDYNQFRVLGIKLPGGQYMEVKGGFPNDLITEFSVYYRNGNHDDPYLVTLKISFVGSNIIPSRYYLTKSDNEGTEQWDIRRVSLHLDNSEILHILRDISLNGKLQLQAHGDESIKKKLYDIRNGLPIDLTQTTGGSPGQTKYYVSKDVLIPYMIMQDESNKYRFIRHANVPSFTLKSVKTNSGEIDTKQLPPSGTLLGSFNVYYKNLEDKDPVLIELVCIYNTTNTLAYAYYYCKEEGKWQGYVLSTTVENSRTDMLNVIKHVSKNDNKIVPSKLGQSLENKLVKYPDSVPKVILDISKPDGTAYTPEGDNATEFIIRKSHVGSNFHKFRQIAQNSVGFRVETVIHDQRSLSIKTSYSITSLSAYYFGRSLSYDDLILVQLGEDKKYYQWNAGDIWSTIKESGEVEDTLKKEVCRKKGHILDISKTDNETYPCLGCGNTIKLESTENSGDKFTKYKHYLSPGKLSISGLLNKTAPQSDLPSAKDLSAVYVYWYPNGSSATPLLVFYDCTTDTEDKWFKKTGNDTWQEVTRDDPNKPTSEEEKKKIQKLLLDSNSPFVVINLKNTDEYDDPGGSRNKIKVTAENFEADKGETREQGQEGVEYKKYTHKVKDKAHFKLNYLRHGGNILNDIKPTEVLAELSAYYWVGDAAFDKPLVVMLKEEKASNTEYMYYERSKSTDRTWQKISETQRGGKAQEMRPQELKKLLDRLKAEYFPPSKIKEIVGGTIGGAIGTGALGFGGYKLWPVLTTLF</sequence>
<protein>
    <submittedName>
        <fullName evidence="1">Uncharacterized protein</fullName>
    </submittedName>
</protein>
<name>L1LAN8_THEEQ</name>
<evidence type="ECO:0000313" key="2">
    <source>
        <dbReference type="Proteomes" id="UP000031512"/>
    </source>
</evidence>
<dbReference type="GeneID" id="15805040"/>
<dbReference type="AlphaFoldDB" id="L1LAN8"/>
<gene>
    <name evidence="1" type="ORF">BEWA_047740</name>
</gene>
<reference evidence="1 2" key="1">
    <citation type="journal article" date="2012" name="BMC Genomics">
        <title>Comparative genomic analysis and phylogenetic position of Theileria equi.</title>
        <authorList>
            <person name="Kappmeyer L.S."/>
            <person name="Thiagarajan M."/>
            <person name="Herndon D.R."/>
            <person name="Ramsay J.D."/>
            <person name="Caler E."/>
            <person name="Djikeng A."/>
            <person name="Gillespie J.J."/>
            <person name="Lau A.O."/>
            <person name="Roalson E.H."/>
            <person name="Silva J.C."/>
            <person name="Silva M.G."/>
            <person name="Suarez C.E."/>
            <person name="Ueti M.W."/>
            <person name="Nene V.M."/>
            <person name="Mealey R.H."/>
            <person name="Knowles D.P."/>
            <person name="Brayton K.A."/>
        </authorList>
    </citation>
    <scope>NUCLEOTIDE SEQUENCE [LARGE SCALE GENOMIC DNA]</scope>
    <source>
        <strain evidence="1 2">WA</strain>
    </source>
</reference>
<dbReference type="EMBL" id="ACOU01000007">
    <property type="protein sequence ID" value="EKX72309.1"/>
    <property type="molecule type" value="Genomic_DNA"/>
</dbReference>
<evidence type="ECO:0000313" key="1">
    <source>
        <dbReference type="EMBL" id="EKX72309.1"/>
    </source>
</evidence>
<proteinExistence type="predicted"/>
<accession>L1LAN8</accession>
<keyword evidence="2" id="KW-1185">Reference proteome</keyword>
<dbReference type="KEGG" id="beq:BEWA_047740"/>
<dbReference type="Proteomes" id="UP000031512">
    <property type="component" value="Unassembled WGS sequence"/>
</dbReference>
<organism evidence="1 2">
    <name type="scientific">Theileria equi strain WA</name>
    <dbReference type="NCBI Taxonomy" id="1537102"/>
    <lineage>
        <taxon>Eukaryota</taxon>
        <taxon>Sar</taxon>
        <taxon>Alveolata</taxon>
        <taxon>Apicomplexa</taxon>
        <taxon>Aconoidasida</taxon>
        <taxon>Piroplasmida</taxon>
        <taxon>Theileriidae</taxon>
        <taxon>Theileria</taxon>
    </lineage>
</organism>
<dbReference type="RefSeq" id="XP_004831761.1">
    <property type="nucleotide sequence ID" value="XM_004831704.1"/>
</dbReference>
<dbReference type="VEuPathDB" id="PiroplasmaDB:BEWA_047740"/>